<reference evidence="5" key="1">
    <citation type="journal article" date="2014" name="Proc. Natl. Acad. Sci. U.S.A.">
        <title>Extensive sampling of basidiomycete genomes demonstrates inadequacy of the white-rot/brown-rot paradigm for wood decay fungi.</title>
        <authorList>
            <person name="Riley R."/>
            <person name="Salamov A.A."/>
            <person name="Brown D.W."/>
            <person name="Nagy L.G."/>
            <person name="Floudas D."/>
            <person name="Held B.W."/>
            <person name="Levasseur A."/>
            <person name="Lombard V."/>
            <person name="Morin E."/>
            <person name="Otillar R."/>
            <person name="Lindquist E.A."/>
            <person name="Sun H."/>
            <person name="LaButti K.M."/>
            <person name="Schmutz J."/>
            <person name="Jabbour D."/>
            <person name="Luo H."/>
            <person name="Baker S.E."/>
            <person name="Pisabarro A.G."/>
            <person name="Walton J.D."/>
            <person name="Blanchette R.A."/>
            <person name="Henrissat B."/>
            <person name="Martin F."/>
            <person name="Cullen D."/>
            <person name="Hibbett D.S."/>
            <person name="Grigoriev I.V."/>
        </authorList>
    </citation>
    <scope>NUCLEOTIDE SEQUENCE [LARGE SCALE GENOMIC DNA]</scope>
    <source>
        <strain evidence="5">CBS 339.88</strain>
    </source>
</reference>
<evidence type="ECO:0000313" key="5">
    <source>
        <dbReference type="Proteomes" id="UP000027222"/>
    </source>
</evidence>
<feature type="compositionally biased region" description="Polar residues" evidence="2">
    <location>
        <begin position="465"/>
        <end position="474"/>
    </location>
</feature>
<dbReference type="Gene3D" id="3.40.50.12660">
    <property type="match status" value="2"/>
</dbReference>
<dbReference type="PANTHER" id="PTHR48104">
    <property type="entry name" value="METACASPASE-4"/>
    <property type="match status" value="1"/>
</dbReference>
<proteinExistence type="inferred from homology"/>
<comment type="similarity">
    <text evidence="1">Belongs to the peptidase C14B family.</text>
</comment>
<feature type="region of interest" description="Disordered" evidence="2">
    <location>
        <begin position="285"/>
        <end position="321"/>
    </location>
</feature>
<evidence type="ECO:0000256" key="2">
    <source>
        <dbReference type="SAM" id="MobiDB-lite"/>
    </source>
</evidence>
<dbReference type="InterPro" id="IPR050452">
    <property type="entry name" value="Metacaspase"/>
</dbReference>
<keyword evidence="5" id="KW-1185">Reference proteome</keyword>
<dbReference type="GO" id="GO:0005737">
    <property type="term" value="C:cytoplasm"/>
    <property type="evidence" value="ECO:0007669"/>
    <property type="project" value="TreeGrafter"/>
</dbReference>
<accession>A0A067TLT4</accession>
<dbReference type="PANTHER" id="PTHR48104:SF30">
    <property type="entry name" value="METACASPASE-1"/>
    <property type="match status" value="1"/>
</dbReference>
<evidence type="ECO:0000256" key="1">
    <source>
        <dbReference type="ARBA" id="ARBA00009005"/>
    </source>
</evidence>
<organism evidence="4 5">
    <name type="scientific">Galerina marginata (strain CBS 339.88)</name>
    <dbReference type="NCBI Taxonomy" id="685588"/>
    <lineage>
        <taxon>Eukaryota</taxon>
        <taxon>Fungi</taxon>
        <taxon>Dikarya</taxon>
        <taxon>Basidiomycota</taxon>
        <taxon>Agaricomycotina</taxon>
        <taxon>Agaricomycetes</taxon>
        <taxon>Agaricomycetidae</taxon>
        <taxon>Agaricales</taxon>
        <taxon>Agaricineae</taxon>
        <taxon>Strophariaceae</taxon>
        <taxon>Galerina</taxon>
    </lineage>
</organism>
<name>A0A067TLT4_GALM3</name>
<dbReference type="HOGENOM" id="CLU_029389_6_2_1"/>
<dbReference type="OrthoDB" id="3223806at2759"/>
<evidence type="ECO:0000259" key="3">
    <source>
        <dbReference type="Pfam" id="PF00656"/>
    </source>
</evidence>
<dbReference type="GO" id="GO:0004197">
    <property type="term" value="F:cysteine-type endopeptidase activity"/>
    <property type="evidence" value="ECO:0007669"/>
    <property type="project" value="InterPro"/>
</dbReference>
<dbReference type="GO" id="GO:0006508">
    <property type="term" value="P:proteolysis"/>
    <property type="evidence" value="ECO:0007669"/>
    <property type="project" value="InterPro"/>
</dbReference>
<evidence type="ECO:0000313" key="4">
    <source>
        <dbReference type="EMBL" id="KDR79908.1"/>
    </source>
</evidence>
<protein>
    <recommendedName>
        <fullName evidence="3">Peptidase C14 caspase domain-containing protein</fullName>
    </recommendedName>
</protein>
<gene>
    <name evidence="4" type="ORF">GALMADRAFT_222842</name>
</gene>
<dbReference type="Proteomes" id="UP000027222">
    <property type="component" value="Unassembled WGS sequence"/>
</dbReference>
<sequence length="486" mass="55024">MKIIRHRFRIPGWKQGASTATAEDRTTPVSLEKKIKKKALLIGIQQVREEPTSVRTPSPPLSPGFGHMEDLAAAATAKLKRAKTKLKAKKNAKKNALKGPHRDVKAMRELLIEVYAYDPADIVVLIDDDIGEHIQPTRDNIMDQMRKLVEGAAENDRFFFHFSGHSTQEDTDDVEEEDRKNEFIVTSDGKKIKDDVLRATLVDPLPPKSSLFAVFDSCHSGTLLDLKHFRCNRVYVPWINKGNRRTASLWNLNRLSSGIQPHLARMMKRAQETWARTSIDHVLTSPKTSLPTPANHIDLTNPTPDPGPNAKANGPEPVKTKSLSIITNVQARQRSNSRSMWLDSENQFASPVALYCNGFCRENEFLRDDGEVMADVISLSSTKDSQKSWEDKNGHSMTQGLVKILRQNPHPTLHNLLTLVSHDIHTFYIGLHARARDYRKKVRARNVEMARNGKQPREGVEVEMNNFQDPQLSSDRPLDLSRQFYP</sequence>
<dbReference type="EMBL" id="KL142372">
    <property type="protein sequence ID" value="KDR79908.1"/>
    <property type="molecule type" value="Genomic_DNA"/>
</dbReference>
<feature type="compositionally biased region" description="Polar residues" evidence="2">
    <location>
        <begin position="285"/>
        <end position="302"/>
    </location>
</feature>
<feature type="region of interest" description="Disordered" evidence="2">
    <location>
        <begin position="449"/>
        <end position="486"/>
    </location>
</feature>
<dbReference type="InterPro" id="IPR011600">
    <property type="entry name" value="Pept_C14_caspase"/>
</dbReference>
<dbReference type="AlphaFoldDB" id="A0A067TLT4"/>
<feature type="domain" description="Peptidase C14 caspase" evidence="3">
    <location>
        <begin position="94"/>
        <end position="425"/>
    </location>
</feature>
<dbReference type="Pfam" id="PF00656">
    <property type="entry name" value="Peptidase_C14"/>
    <property type="match status" value="1"/>
</dbReference>